<dbReference type="Pfam" id="PF16197">
    <property type="entry name" value="KAsynt_C_assoc"/>
    <property type="match status" value="1"/>
</dbReference>
<dbReference type="Pfam" id="PF00109">
    <property type="entry name" value="ketoacyl-synt"/>
    <property type="match status" value="1"/>
</dbReference>
<reference evidence="14" key="1">
    <citation type="journal article" date="2023" name="Mol. Phylogenet. Evol.">
        <title>Genome-scale phylogeny and comparative genomics of the fungal order Sordariales.</title>
        <authorList>
            <person name="Hensen N."/>
            <person name="Bonometti L."/>
            <person name="Westerberg I."/>
            <person name="Brannstrom I.O."/>
            <person name="Guillou S."/>
            <person name="Cros-Aarteil S."/>
            <person name="Calhoun S."/>
            <person name="Haridas S."/>
            <person name="Kuo A."/>
            <person name="Mondo S."/>
            <person name="Pangilinan J."/>
            <person name="Riley R."/>
            <person name="LaButti K."/>
            <person name="Andreopoulos B."/>
            <person name="Lipzen A."/>
            <person name="Chen C."/>
            <person name="Yan M."/>
            <person name="Daum C."/>
            <person name="Ng V."/>
            <person name="Clum A."/>
            <person name="Steindorff A."/>
            <person name="Ohm R.A."/>
            <person name="Martin F."/>
            <person name="Silar P."/>
            <person name="Natvig D.O."/>
            <person name="Lalanne C."/>
            <person name="Gautier V."/>
            <person name="Ament-Velasquez S.L."/>
            <person name="Kruys A."/>
            <person name="Hutchinson M.I."/>
            <person name="Powell A.J."/>
            <person name="Barry K."/>
            <person name="Miller A.N."/>
            <person name="Grigoriev I.V."/>
            <person name="Debuchy R."/>
            <person name="Gladieux P."/>
            <person name="Hiltunen Thoren M."/>
            <person name="Johannesson H."/>
        </authorList>
    </citation>
    <scope>NUCLEOTIDE SEQUENCE</scope>
    <source>
        <strain evidence="14">CBS 314.62</strain>
    </source>
</reference>
<dbReference type="InterPro" id="IPR049551">
    <property type="entry name" value="PKS_DH_C"/>
</dbReference>
<evidence type="ECO:0000256" key="8">
    <source>
        <dbReference type="ARBA" id="ARBA00023268"/>
    </source>
</evidence>
<evidence type="ECO:0000256" key="7">
    <source>
        <dbReference type="ARBA" id="ARBA00023004"/>
    </source>
</evidence>
<keyword evidence="7" id="KW-0408">Iron</keyword>
<dbReference type="InterPro" id="IPR011032">
    <property type="entry name" value="GroES-like_sf"/>
</dbReference>
<dbReference type="SMART" id="SM00829">
    <property type="entry name" value="PKS_ER"/>
    <property type="match status" value="1"/>
</dbReference>
<dbReference type="InterPro" id="IPR014031">
    <property type="entry name" value="Ketoacyl_synth_C"/>
</dbReference>
<feature type="domain" description="Ketosynthase family 3 (KS3)" evidence="12">
    <location>
        <begin position="1"/>
        <end position="426"/>
    </location>
</feature>
<dbReference type="PROSITE" id="PS52019">
    <property type="entry name" value="PKS_MFAS_DH"/>
    <property type="match status" value="1"/>
</dbReference>
<dbReference type="PROSITE" id="PS00086">
    <property type="entry name" value="CYTOCHROME_P450"/>
    <property type="match status" value="1"/>
</dbReference>
<dbReference type="Pfam" id="PF23114">
    <property type="entry name" value="NAD-bd_HRPKS_sdrA"/>
    <property type="match status" value="1"/>
</dbReference>
<dbReference type="InterPro" id="IPR036736">
    <property type="entry name" value="ACP-like_sf"/>
</dbReference>
<dbReference type="GO" id="GO:0005506">
    <property type="term" value="F:iron ion binding"/>
    <property type="evidence" value="ECO:0007669"/>
    <property type="project" value="InterPro"/>
</dbReference>
<dbReference type="Pfam" id="PF00698">
    <property type="entry name" value="Acyl_transf_1"/>
    <property type="match status" value="1"/>
</dbReference>
<evidence type="ECO:0000259" key="11">
    <source>
        <dbReference type="PROSITE" id="PS50075"/>
    </source>
</evidence>
<proteinExistence type="predicted"/>
<dbReference type="PANTHER" id="PTHR43775">
    <property type="entry name" value="FATTY ACID SYNTHASE"/>
    <property type="match status" value="1"/>
</dbReference>
<dbReference type="SUPFAM" id="SSF53335">
    <property type="entry name" value="S-adenosyl-L-methionine-dependent methyltransferases"/>
    <property type="match status" value="1"/>
</dbReference>
<dbReference type="SMART" id="SM00825">
    <property type="entry name" value="PKS_KS"/>
    <property type="match status" value="1"/>
</dbReference>
<dbReference type="Gene3D" id="3.90.180.10">
    <property type="entry name" value="Medium-chain alcohol dehydrogenases, catalytic domain"/>
    <property type="match status" value="1"/>
</dbReference>
<dbReference type="Pfam" id="PF08240">
    <property type="entry name" value="ADH_N"/>
    <property type="match status" value="1"/>
</dbReference>
<dbReference type="GO" id="GO:0006633">
    <property type="term" value="P:fatty acid biosynthetic process"/>
    <property type="evidence" value="ECO:0007669"/>
    <property type="project" value="TreeGrafter"/>
</dbReference>
<feature type="active site" description="Proton acceptor; for dehydratase activity" evidence="10">
    <location>
        <position position="866"/>
    </location>
</feature>
<dbReference type="SUPFAM" id="SSF53901">
    <property type="entry name" value="Thiolase-like"/>
    <property type="match status" value="2"/>
</dbReference>
<dbReference type="InterPro" id="IPR009081">
    <property type="entry name" value="PP-bd_ACP"/>
</dbReference>
<reference evidence="14" key="2">
    <citation type="submission" date="2023-06" db="EMBL/GenBank/DDBJ databases">
        <authorList>
            <consortium name="Lawrence Berkeley National Laboratory"/>
            <person name="Haridas S."/>
            <person name="Hensen N."/>
            <person name="Bonometti L."/>
            <person name="Westerberg I."/>
            <person name="Brannstrom I.O."/>
            <person name="Guillou S."/>
            <person name="Cros-Aarteil S."/>
            <person name="Calhoun S."/>
            <person name="Kuo A."/>
            <person name="Mondo S."/>
            <person name="Pangilinan J."/>
            <person name="Riley R."/>
            <person name="Labutti K."/>
            <person name="Andreopoulos B."/>
            <person name="Lipzen A."/>
            <person name="Chen C."/>
            <person name="Yanf M."/>
            <person name="Daum C."/>
            <person name="Ng V."/>
            <person name="Clum A."/>
            <person name="Steindorff A."/>
            <person name="Ohm R."/>
            <person name="Martin F."/>
            <person name="Silar P."/>
            <person name="Natvig D."/>
            <person name="Lalanne C."/>
            <person name="Gautier V."/>
            <person name="Ament-Velasquez S.L."/>
            <person name="Kruys A."/>
            <person name="Hutchinson M.I."/>
            <person name="Powell A.J."/>
            <person name="Barry K."/>
            <person name="Miller A.N."/>
            <person name="Grigoriev I.V."/>
            <person name="Debuchy R."/>
            <person name="Gladieux P."/>
            <person name="Thoren M.H."/>
            <person name="Johannesson H."/>
        </authorList>
    </citation>
    <scope>NUCLEOTIDE SEQUENCE</scope>
    <source>
        <strain evidence="14">CBS 314.62</strain>
    </source>
</reference>
<gene>
    <name evidence="14" type="ORF">B0T22DRAFT_439466</name>
</gene>
<dbReference type="SMART" id="SM00823">
    <property type="entry name" value="PKS_PP"/>
    <property type="match status" value="1"/>
</dbReference>
<feature type="domain" description="Carrier" evidence="11">
    <location>
        <begin position="1939"/>
        <end position="2013"/>
    </location>
</feature>
<comment type="caution">
    <text evidence="14">The sequence shown here is derived from an EMBL/GenBank/DDBJ whole genome shotgun (WGS) entry which is preliminary data.</text>
</comment>
<dbReference type="Gene3D" id="3.40.47.10">
    <property type="match status" value="2"/>
</dbReference>
<dbReference type="EMBL" id="JAULSO010000002">
    <property type="protein sequence ID" value="KAK3687885.1"/>
    <property type="molecule type" value="Genomic_DNA"/>
</dbReference>
<evidence type="ECO:0000313" key="15">
    <source>
        <dbReference type="Proteomes" id="UP001270362"/>
    </source>
</evidence>
<keyword evidence="1" id="KW-0596">Phosphopantetheine</keyword>
<dbReference type="InterPro" id="IPR020843">
    <property type="entry name" value="ER"/>
</dbReference>
<dbReference type="SUPFAM" id="SSF52151">
    <property type="entry name" value="FabD/lysophospholipase-like"/>
    <property type="match status" value="1"/>
</dbReference>
<dbReference type="GO" id="GO:0031177">
    <property type="term" value="F:phosphopantetheine binding"/>
    <property type="evidence" value="ECO:0007669"/>
    <property type="project" value="InterPro"/>
</dbReference>
<evidence type="ECO:0000256" key="2">
    <source>
        <dbReference type="ARBA" id="ARBA00022553"/>
    </source>
</evidence>
<dbReference type="Gene3D" id="1.10.630.10">
    <property type="entry name" value="Cytochrome P450"/>
    <property type="match status" value="1"/>
</dbReference>
<dbReference type="InterPro" id="IPR013217">
    <property type="entry name" value="Methyltransf_12"/>
</dbReference>
<dbReference type="SUPFAM" id="SSF50129">
    <property type="entry name" value="GroES-like"/>
    <property type="match status" value="1"/>
</dbReference>
<evidence type="ECO:0000313" key="14">
    <source>
        <dbReference type="EMBL" id="KAK3687885.1"/>
    </source>
</evidence>
<dbReference type="InterPro" id="IPR029063">
    <property type="entry name" value="SAM-dependent_MTases_sf"/>
</dbReference>
<dbReference type="GO" id="GO:0020037">
    <property type="term" value="F:heme binding"/>
    <property type="evidence" value="ECO:0007669"/>
    <property type="project" value="InterPro"/>
</dbReference>
<dbReference type="InterPro" id="IPR014030">
    <property type="entry name" value="Ketoacyl_synth_N"/>
</dbReference>
<dbReference type="Pfam" id="PF08659">
    <property type="entry name" value="KR"/>
    <property type="match status" value="1"/>
</dbReference>
<dbReference type="InterPro" id="IPR020841">
    <property type="entry name" value="PKS_Beta-ketoAc_synthase_dom"/>
</dbReference>
<dbReference type="InterPro" id="IPR013968">
    <property type="entry name" value="PKS_KR"/>
</dbReference>
<dbReference type="Pfam" id="PF02801">
    <property type="entry name" value="Ketoacyl-synt_C"/>
    <property type="match status" value="1"/>
</dbReference>
<dbReference type="GO" id="GO:0004312">
    <property type="term" value="F:fatty acid synthase activity"/>
    <property type="evidence" value="ECO:0007669"/>
    <property type="project" value="TreeGrafter"/>
</dbReference>
<dbReference type="InterPro" id="IPR014043">
    <property type="entry name" value="Acyl_transferase_dom"/>
</dbReference>
<dbReference type="PROSITE" id="PS50075">
    <property type="entry name" value="CARRIER"/>
    <property type="match status" value="1"/>
</dbReference>
<dbReference type="Pfam" id="PF23297">
    <property type="entry name" value="ACP_SdgA_C"/>
    <property type="match status" value="1"/>
</dbReference>
<dbReference type="InterPro" id="IPR020807">
    <property type="entry name" value="PKS_DH"/>
</dbReference>
<evidence type="ECO:0000256" key="10">
    <source>
        <dbReference type="PROSITE-ProRule" id="PRU01363"/>
    </source>
</evidence>
<dbReference type="InterPro" id="IPR032821">
    <property type="entry name" value="PKS_assoc"/>
</dbReference>
<evidence type="ECO:0000256" key="6">
    <source>
        <dbReference type="ARBA" id="ARBA00023002"/>
    </source>
</evidence>
<keyword evidence="5" id="KW-0521">NADP</keyword>
<keyword evidence="15" id="KW-1185">Reference proteome</keyword>
<dbReference type="InterPro" id="IPR042104">
    <property type="entry name" value="PKS_dehydratase_sf"/>
</dbReference>
<dbReference type="CDD" id="cd05195">
    <property type="entry name" value="enoyl_red"/>
    <property type="match status" value="1"/>
</dbReference>
<dbReference type="SUPFAM" id="SSF47336">
    <property type="entry name" value="ACP-like"/>
    <property type="match status" value="1"/>
</dbReference>
<dbReference type="CDD" id="cd00833">
    <property type="entry name" value="PKS"/>
    <property type="match status" value="1"/>
</dbReference>
<dbReference type="Gene3D" id="3.40.366.10">
    <property type="entry name" value="Malonyl-Coenzyme A Acyl Carrier Protein, domain 2"/>
    <property type="match status" value="3"/>
</dbReference>
<dbReference type="SMART" id="SM00826">
    <property type="entry name" value="PKS_DH"/>
    <property type="match status" value="1"/>
</dbReference>
<feature type="region of interest" description="N-terminal hotdog fold" evidence="10">
    <location>
        <begin position="832"/>
        <end position="980"/>
    </location>
</feature>
<feature type="active site" description="Proton donor; for dehydratase activity" evidence="10">
    <location>
        <position position="1072"/>
    </location>
</feature>
<evidence type="ECO:0008006" key="16">
    <source>
        <dbReference type="Google" id="ProtNLM"/>
    </source>
</evidence>
<dbReference type="InterPro" id="IPR013154">
    <property type="entry name" value="ADH-like_N"/>
</dbReference>
<name>A0AAE1CBW8_9PEZI</name>
<dbReference type="PROSITE" id="PS52004">
    <property type="entry name" value="KS3_2"/>
    <property type="match status" value="1"/>
</dbReference>
<dbReference type="Pfam" id="PF14765">
    <property type="entry name" value="PS-DH"/>
    <property type="match status" value="1"/>
</dbReference>
<evidence type="ECO:0000256" key="4">
    <source>
        <dbReference type="ARBA" id="ARBA00022723"/>
    </source>
</evidence>
<accession>A0AAE1CBW8</accession>
<dbReference type="InterPro" id="IPR016036">
    <property type="entry name" value="Malonyl_transacylase_ACP-bd"/>
</dbReference>
<dbReference type="Gene3D" id="3.40.50.150">
    <property type="entry name" value="Vaccinia Virus protein VP39"/>
    <property type="match status" value="1"/>
</dbReference>
<dbReference type="InterPro" id="IPR017972">
    <property type="entry name" value="Cyt_P450_CS"/>
</dbReference>
<dbReference type="Gene3D" id="1.10.1200.10">
    <property type="entry name" value="ACP-like"/>
    <property type="match status" value="1"/>
</dbReference>
<keyword evidence="4" id="KW-0479">Metal-binding</keyword>
<dbReference type="InterPro" id="IPR036396">
    <property type="entry name" value="Cyt_P450_sf"/>
</dbReference>
<dbReference type="Pfam" id="PF00067">
    <property type="entry name" value="p450"/>
    <property type="match status" value="1"/>
</dbReference>
<dbReference type="InterPro" id="IPR049900">
    <property type="entry name" value="PKS_mFAS_DH"/>
</dbReference>
<feature type="region of interest" description="C-terminal hotdog fold" evidence="10">
    <location>
        <begin position="1009"/>
        <end position="1162"/>
    </location>
</feature>
<dbReference type="PROSITE" id="PS00012">
    <property type="entry name" value="PHOSPHOPANTETHEINE"/>
    <property type="match status" value="1"/>
</dbReference>
<dbReference type="GO" id="GO:0004497">
    <property type="term" value="F:monooxygenase activity"/>
    <property type="evidence" value="ECO:0007669"/>
    <property type="project" value="InterPro"/>
</dbReference>
<dbReference type="SUPFAM" id="SSF48264">
    <property type="entry name" value="Cytochrome P450"/>
    <property type="match status" value="1"/>
</dbReference>
<keyword evidence="9" id="KW-0012">Acyltransferase</keyword>
<dbReference type="CDD" id="cd02440">
    <property type="entry name" value="AdoMet_MTases"/>
    <property type="match status" value="1"/>
</dbReference>
<dbReference type="InterPro" id="IPR001227">
    <property type="entry name" value="Ac_transferase_dom_sf"/>
</dbReference>
<dbReference type="InterPro" id="IPR001128">
    <property type="entry name" value="Cyt_P450"/>
</dbReference>
<dbReference type="Proteomes" id="UP001270362">
    <property type="component" value="Unassembled WGS sequence"/>
</dbReference>
<dbReference type="GO" id="GO:0016705">
    <property type="term" value="F:oxidoreductase activity, acting on paired donors, with incorporation or reduction of molecular oxygen"/>
    <property type="evidence" value="ECO:0007669"/>
    <property type="project" value="InterPro"/>
</dbReference>
<dbReference type="InterPro" id="IPR056501">
    <property type="entry name" value="NAD-bd_HRPKS_sdrA"/>
</dbReference>
<sequence length="2029" mass="222902">MFLMLNVIPLTGKGRCTSATEQSTLSAAVSPAEDIARFRNAGLFALIANTVPTAFWMVYRISRAVDVRDGICTINVGQIKTACPTLVSTFQEVFLVHGMANSVRVATEDHHLDSGRYLIKKGGLVMMPASVQHHLRGIWGEDVDKFDHRRFIHREGEPRPNPAAFRGFGGGTTLCPGRHFATAEILVWTAMLLLRFDLVPAAVDTGCSSGLNALHLACQTLRNGEATMGLVGGCNLFYGADSIATLAQMNFLSPDGVCYSFDHRANGYSRGEGFGFVVLKMLSDALRDGDTIRAVIRATGSNQTAAHRAHGTGTPVGDPLEARAMAAVFKDERSVEQPLIVGAVKSNIGHLEGASGIAGLIKATLMLEHGVIPPNIWFEKPNPKIAPEWNLKFPTNPMLWPDDGPRRASVNSFGYGGTNTHAILDDAYHYLESRNLQGHHHTVQRPSLPEYPIVESDKAANGTLVGPPARVNGENTNTSLSKQSSAISRRKRLFVFSSYDEDGLRRIADGYIKELDLTPPADENAFLRDLAFTLGCKRSVFSWKSFTTATTCSELRENLQGSLSKPIRSSGVPMIGFVFTGQGAQWHAMGRELIAYPVYRKAFEDADNLGFNDLVIVGMVDLLKACGIQPAAVVGHSSGEIAAAYSAGGISKESAWRLSYFRGVVSSTLARSTQSEGAMLAAQLSEADVQPYLDRAISSKSDYVTVGCINSPKSVTLSGARDTIIKIHRSLREDNIFCQILKVENAYHSKYMDQVSAEYKELWPHGALRRPVKDILGTLPKATSVIYDTFLARYHAASDTFLEALGRLFCQGLSFNMQALNMIDSDDSDEVEMLIDVPGYPFNHSQRYWLESRISKNQRFRKHPPHEFLGTQVPDWNPSEARWRKYIPAGMLAMAIEAARQIADPERKITGFRIKEAVFDKALIVPTTSEGVEIQFYLQSSRISNFAASPSWSNFKLCSYENGDWLDHCRGSIMVELEGSPTTEDGKHEKQRQQEQNLEIARGLYDGCNISVESKSFYETLDICGLGFGSSFQTLHSIRYNMNQEATALVQIGDKFRPTTTGTHIIHPTTLDGVLQSVFPALTKGGQDAIQTLVPTFVQDLWISSGICDASIESLRVCTTGPNEGVRPTPSPDKQNENVEFGAFFFISKALAHVDLNKTVPPTEHLREYVGWMRHQVERYNNGSLVHGKPEWSTLIDNEDYMKEVLEDLSTSHYGMLLLRIGPNLSSILDGEVDALQLLFHDDLVTNVYRSGLGADISAVKIQRYVNTLAYKNPDLKILEIGAGTGGTTAPILKALSRHGEDEAGAASFFERAKEEFRDHGDRMSFKVLDIEQDPVEQGFAAGEYDLIVAANVLHATASLDLTLRNARKLLKPNGKIMLFEVCNPDAIRSALAFGLLPGWWQSIEPNRRWGPLIYESDWDEVLRRNDFTGNEICLRDWEDARNHMTTIMVSSATNPDHLKPSKPVPETIIIADDNSPFQRAVADETRKRLVELGALDLSVSICDPRTACEISVDHKLCIFLPELDRPFLAHMTTEEYACLQHVVASNNVLWVTHSSPQNADNLESELVVGFARALRSENTLLRFTTVAIESPEVVANTAAKVIQATTLNNHGPDGLSVEDEFMEKDGLICINRVVEANYLNDDIARHHATQRAEPHALSTDRPVKLTIASPGLLDTLQFVDDTEVDLPLQDDQVEVEVKATGMNFVDLMNALAQISGNFLGAECAGVVTRAGKATRFKPGDRVWAATIDAYRTLARAHDSLVQLMPAGLSFEEAASLPSVYGTCYYALGQSNYAAGNAYQDALARHRVLHGEKAISLNLGMILSVGFVAERPDYMSSLTNQGFRPIRETEFLGMLEYYCNPRLSLTSLLRAQVTTGLETPASLKARGLDEAYWMPRPLFRNLYQMDHNIAAANADTASAGGANFAALLGAVTSMDEAGVIVTDALSYKLAKTLSIPRDEIDPQKPMHSYGVDSLVAVEMRNWLAKELKADVAVFELMSNTSIAGIGSVVAGKSRLLSIKSDAAGKTGTE</sequence>
<dbReference type="InterPro" id="IPR050091">
    <property type="entry name" value="PKS_NRPS_Biosynth_Enz"/>
</dbReference>
<evidence type="ECO:0000256" key="3">
    <source>
        <dbReference type="ARBA" id="ARBA00022679"/>
    </source>
</evidence>
<dbReference type="SUPFAM" id="SSF55048">
    <property type="entry name" value="Probable ACP-binding domain of malonyl-CoA ACP transacylase"/>
    <property type="match status" value="1"/>
</dbReference>
<protein>
    <recommendedName>
        <fullName evidence="16">Polyketide synthase</fullName>
    </recommendedName>
</protein>
<keyword evidence="6" id="KW-0560">Oxidoreductase</keyword>
<dbReference type="InterPro" id="IPR016039">
    <property type="entry name" value="Thiolase-like"/>
</dbReference>
<keyword evidence="8" id="KW-0511">Multifunctional enzyme</keyword>
<evidence type="ECO:0000256" key="5">
    <source>
        <dbReference type="ARBA" id="ARBA00022857"/>
    </source>
</evidence>
<evidence type="ECO:0000259" key="12">
    <source>
        <dbReference type="PROSITE" id="PS52004"/>
    </source>
</evidence>
<dbReference type="Pfam" id="PF08242">
    <property type="entry name" value="Methyltransf_12"/>
    <property type="match status" value="1"/>
</dbReference>
<dbReference type="PANTHER" id="PTHR43775:SF29">
    <property type="entry name" value="ASPERFURANONE POLYKETIDE SYNTHASE AFOG-RELATED"/>
    <property type="match status" value="1"/>
</dbReference>
<dbReference type="InterPro" id="IPR006162">
    <property type="entry name" value="Ppantetheine_attach_site"/>
</dbReference>
<dbReference type="InterPro" id="IPR020806">
    <property type="entry name" value="PKS_PP-bd"/>
</dbReference>
<feature type="domain" description="PKS/mFAS DH" evidence="13">
    <location>
        <begin position="832"/>
        <end position="1162"/>
    </location>
</feature>
<keyword evidence="3" id="KW-0808">Transferase</keyword>
<dbReference type="Gene3D" id="3.10.129.110">
    <property type="entry name" value="Polyketide synthase dehydratase"/>
    <property type="match status" value="1"/>
</dbReference>
<organism evidence="14 15">
    <name type="scientific">Podospora appendiculata</name>
    <dbReference type="NCBI Taxonomy" id="314037"/>
    <lineage>
        <taxon>Eukaryota</taxon>
        <taxon>Fungi</taxon>
        <taxon>Dikarya</taxon>
        <taxon>Ascomycota</taxon>
        <taxon>Pezizomycotina</taxon>
        <taxon>Sordariomycetes</taxon>
        <taxon>Sordariomycetidae</taxon>
        <taxon>Sordariales</taxon>
        <taxon>Podosporaceae</taxon>
        <taxon>Podospora</taxon>
    </lineage>
</organism>
<dbReference type="SMART" id="SM00827">
    <property type="entry name" value="PKS_AT"/>
    <property type="match status" value="1"/>
</dbReference>
<evidence type="ECO:0000259" key="13">
    <source>
        <dbReference type="PROSITE" id="PS52019"/>
    </source>
</evidence>
<dbReference type="Gene3D" id="3.30.70.3290">
    <property type="match status" value="2"/>
</dbReference>
<keyword evidence="2" id="KW-0597">Phosphoprotein</keyword>
<dbReference type="InterPro" id="IPR016035">
    <property type="entry name" value="Acyl_Trfase/lysoPLipase"/>
</dbReference>
<evidence type="ECO:0000256" key="1">
    <source>
        <dbReference type="ARBA" id="ARBA00022450"/>
    </source>
</evidence>
<dbReference type="GO" id="GO:0030639">
    <property type="term" value="P:polyketide biosynthetic process"/>
    <property type="evidence" value="ECO:0007669"/>
    <property type="project" value="UniProtKB-ARBA"/>
</dbReference>
<evidence type="ECO:0000256" key="9">
    <source>
        <dbReference type="ARBA" id="ARBA00023315"/>
    </source>
</evidence>